<dbReference type="SMART" id="SM00220">
    <property type="entry name" value="S_TKc"/>
    <property type="match status" value="1"/>
</dbReference>
<dbReference type="InterPro" id="IPR008271">
    <property type="entry name" value="Ser/Thr_kinase_AS"/>
</dbReference>
<dbReference type="SUPFAM" id="SSF56112">
    <property type="entry name" value="Protein kinase-like (PK-like)"/>
    <property type="match status" value="1"/>
</dbReference>
<keyword evidence="2" id="KW-0808">Transferase</keyword>
<evidence type="ECO:0000313" key="10">
    <source>
        <dbReference type="EMBL" id="PWN92883.1"/>
    </source>
</evidence>
<dbReference type="InterPro" id="IPR011009">
    <property type="entry name" value="Kinase-like_dom_sf"/>
</dbReference>
<dbReference type="Proteomes" id="UP000245768">
    <property type="component" value="Unassembled WGS sequence"/>
</dbReference>
<dbReference type="Pfam" id="PF00069">
    <property type="entry name" value="Pkinase"/>
    <property type="match status" value="1"/>
</dbReference>
<dbReference type="Gene3D" id="1.10.510.10">
    <property type="entry name" value="Transferase(Phosphotransferase) domain 1"/>
    <property type="match status" value="1"/>
</dbReference>
<sequence length="953" mass="105738">MTTAAGFGRYDPLPPINAGPSLRTYRPTRQPSTKAMSSSSPERAPPLKPSATIQKPPAAATAAAAASTSPRKKQVKKKGAHLPEVPNVIADVENGVEHLRGRLLGQGGFARVYEVRGPDGRALAFKAILKDTLVNHKKSRSKVLAEILIHRSMDHRNIIKFMDLFQDETNIYYKLELCANGSLNDMIKARGRCLEEETRFYMIQILAACQYMHNNHVIHRDLKLGNILLDANMHIKIGDFGLAALLKDPEERKRTVCGTPNYIAPEILYQDRHGEGHSFEVDVWLHLTRSSMFRYTLLIGRPPFQTDSVQGIYDKIKQNQYTVPDDVDPLAADLIRSILTRDPADRPSLIEIMNHPWFTSGPIPLHIPSTAARFPPHLGLVYNEEETLKNMATLKAMTGWRDDADDEVEEEEMSDEERRRTAREKRKAQEKAEDDQERMDIEFERAIQPGSSLAAFLNLGRQSLVKIPQGSAPLRAKHATGLARQLSALSISRQQSGAMSASTGAKGGEVGAAPGHGDKENAGAGYAADSRRMPPPNASLRSRNDAMGADERRMLGQKARLVAGMADNAPSERRTAPAPPRQSLSDAPSAKAAPRTSSMELAVQRITDAMQCFDNKVDYIPMDAEGNAIDIFTTNQPDKHNKVRQKSVGPKRFVVCWLDEMDRYGLGFALSDGSVGTYFRDDSAMSVNAARTHFDHISRAKARSKLATADQATGSLQKRENFAIPHGSDDQETQEAARKCMTNEIVRKFKILSYFEDKIMTRLAGVESPLMELDEDITAGMAFVWKWYRCMQAIVFRLSSGVVQFNFYDHSKLLISQDGLVLSVIEAREKEGGTPVMWTWTVAEFFSIADKGRSRREHEALKQANKEGVAMPESLPLTTHEERALVRLMVPKVRYALETLSKILTNNQSRSTTRQSQISTRSSTEILSTKSGSTTSLPRTGSGQSLASTASNR</sequence>
<evidence type="ECO:0000256" key="2">
    <source>
        <dbReference type="ARBA" id="ARBA00022679"/>
    </source>
</evidence>
<dbReference type="CDD" id="cd13117">
    <property type="entry name" value="POLO_box_2"/>
    <property type="match status" value="1"/>
</dbReference>
<evidence type="ECO:0000259" key="9">
    <source>
        <dbReference type="PROSITE" id="PS50011"/>
    </source>
</evidence>
<keyword evidence="11" id="KW-1185">Reference proteome</keyword>
<proteinExistence type="predicted"/>
<dbReference type="InterPro" id="IPR017441">
    <property type="entry name" value="Protein_kinase_ATP_BS"/>
</dbReference>
<feature type="compositionally biased region" description="Polar residues" evidence="8">
    <location>
        <begin position="27"/>
        <end position="41"/>
    </location>
</feature>
<dbReference type="Pfam" id="PF00659">
    <property type="entry name" value="POLO_box"/>
    <property type="match status" value="2"/>
</dbReference>
<dbReference type="GO" id="GO:0005634">
    <property type="term" value="C:nucleus"/>
    <property type="evidence" value="ECO:0007669"/>
    <property type="project" value="TreeGrafter"/>
</dbReference>
<dbReference type="FunFam" id="1.10.510.10:FF:000571">
    <property type="entry name" value="Maternal embryonic leucine zipper kinase"/>
    <property type="match status" value="1"/>
</dbReference>
<evidence type="ECO:0000256" key="7">
    <source>
        <dbReference type="PROSITE-ProRule" id="PRU10141"/>
    </source>
</evidence>
<keyword evidence="6 7" id="KW-0067">ATP-binding</keyword>
<dbReference type="GO" id="GO:0000922">
    <property type="term" value="C:spindle pole"/>
    <property type="evidence" value="ECO:0007669"/>
    <property type="project" value="TreeGrafter"/>
</dbReference>
<dbReference type="EMBL" id="KZ819634">
    <property type="protein sequence ID" value="PWN92883.1"/>
    <property type="molecule type" value="Genomic_DNA"/>
</dbReference>
<keyword evidence="4 7" id="KW-0547">Nucleotide-binding</keyword>
<evidence type="ECO:0000256" key="5">
    <source>
        <dbReference type="ARBA" id="ARBA00022777"/>
    </source>
</evidence>
<name>A0A316YXS8_9BASI</name>
<feature type="region of interest" description="Disordered" evidence="8">
    <location>
        <begin position="908"/>
        <end position="953"/>
    </location>
</feature>
<dbReference type="FunCoup" id="A0A316YXS8">
    <property type="interactions" value="229"/>
</dbReference>
<gene>
    <name evidence="10" type="ORF">FA10DRAFT_257294</name>
</gene>
<dbReference type="GO" id="GO:0004674">
    <property type="term" value="F:protein serine/threonine kinase activity"/>
    <property type="evidence" value="ECO:0007669"/>
    <property type="project" value="UniProtKB-KW"/>
</dbReference>
<keyword evidence="3" id="KW-0677">Repeat</keyword>
<dbReference type="InterPro" id="IPR000959">
    <property type="entry name" value="POLO_box_dom"/>
</dbReference>
<feature type="region of interest" description="Disordered" evidence="8">
    <location>
        <begin position="494"/>
        <end position="548"/>
    </location>
</feature>
<dbReference type="STRING" id="215250.A0A316YXS8"/>
<dbReference type="PANTHER" id="PTHR24345:SF0">
    <property type="entry name" value="CELL CYCLE SERINE_THREONINE-PROTEIN KINASE CDC5_MSD2"/>
    <property type="match status" value="1"/>
</dbReference>
<dbReference type="SUPFAM" id="SSF82615">
    <property type="entry name" value="Polo-box domain"/>
    <property type="match status" value="2"/>
</dbReference>
<dbReference type="GeneID" id="37041764"/>
<dbReference type="InterPro" id="IPR033695">
    <property type="entry name" value="POLO_box_2"/>
</dbReference>
<keyword evidence="1" id="KW-0723">Serine/threonine-protein kinase</keyword>
<dbReference type="PROSITE" id="PS00108">
    <property type="entry name" value="PROTEIN_KINASE_ST"/>
    <property type="match status" value="1"/>
</dbReference>
<feature type="compositionally biased region" description="Polar residues" evidence="8">
    <location>
        <begin position="925"/>
        <end position="953"/>
    </location>
</feature>
<dbReference type="RefSeq" id="XP_025380081.1">
    <property type="nucleotide sequence ID" value="XM_025519848.1"/>
</dbReference>
<dbReference type="GO" id="GO:0007052">
    <property type="term" value="P:mitotic spindle organization"/>
    <property type="evidence" value="ECO:0007669"/>
    <property type="project" value="TreeGrafter"/>
</dbReference>
<feature type="compositionally biased region" description="Low complexity" evidence="8">
    <location>
        <begin position="56"/>
        <end position="69"/>
    </location>
</feature>
<protein>
    <submittedName>
        <fullName evidence="10">Kinase-like protein</fullName>
    </submittedName>
</protein>
<organism evidence="10 11">
    <name type="scientific">Acaromyces ingoldii</name>
    <dbReference type="NCBI Taxonomy" id="215250"/>
    <lineage>
        <taxon>Eukaryota</taxon>
        <taxon>Fungi</taxon>
        <taxon>Dikarya</taxon>
        <taxon>Basidiomycota</taxon>
        <taxon>Ustilaginomycotina</taxon>
        <taxon>Exobasidiomycetes</taxon>
        <taxon>Exobasidiales</taxon>
        <taxon>Cryptobasidiaceae</taxon>
        <taxon>Acaromyces</taxon>
    </lineage>
</organism>
<dbReference type="PROSITE" id="PS00107">
    <property type="entry name" value="PROTEIN_KINASE_ATP"/>
    <property type="match status" value="1"/>
</dbReference>
<dbReference type="Gene3D" id="3.30.1120.30">
    <property type="entry name" value="POLO box domain"/>
    <property type="match status" value="2"/>
</dbReference>
<feature type="compositionally biased region" description="Polar residues" evidence="8">
    <location>
        <begin position="494"/>
        <end position="503"/>
    </location>
</feature>
<dbReference type="InterPro" id="IPR033701">
    <property type="entry name" value="POLO_box_1"/>
</dbReference>
<feature type="compositionally biased region" description="Acidic residues" evidence="8">
    <location>
        <begin position="403"/>
        <end position="415"/>
    </location>
</feature>
<feature type="domain" description="Protein kinase" evidence="9">
    <location>
        <begin position="98"/>
        <end position="358"/>
    </location>
</feature>
<dbReference type="AlphaFoldDB" id="A0A316YXS8"/>
<evidence type="ECO:0000313" key="11">
    <source>
        <dbReference type="Proteomes" id="UP000245768"/>
    </source>
</evidence>
<dbReference type="CDD" id="cd14099">
    <property type="entry name" value="STKc_PLK"/>
    <property type="match status" value="1"/>
</dbReference>
<accession>A0A316YXS8</accession>
<dbReference type="CDD" id="cd13118">
    <property type="entry name" value="POLO_box_1"/>
    <property type="match status" value="1"/>
</dbReference>
<dbReference type="InterPro" id="IPR036947">
    <property type="entry name" value="POLO_box_dom_sf"/>
</dbReference>
<dbReference type="GO" id="GO:0005737">
    <property type="term" value="C:cytoplasm"/>
    <property type="evidence" value="ECO:0007669"/>
    <property type="project" value="TreeGrafter"/>
</dbReference>
<feature type="compositionally biased region" description="Basic residues" evidence="8">
    <location>
        <begin position="70"/>
        <end position="80"/>
    </location>
</feature>
<evidence type="ECO:0000256" key="4">
    <source>
        <dbReference type="ARBA" id="ARBA00022741"/>
    </source>
</evidence>
<feature type="compositionally biased region" description="Low complexity" evidence="8">
    <location>
        <begin position="908"/>
        <end position="924"/>
    </location>
</feature>
<evidence type="ECO:0000256" key="6">
    <source>
        <dbReference type="ARBA" id="ARBA00022840"/>
    </source>
</evidence>
<dbReference type="OrthoDB" id="408964at2759"/>
<feature type="region of interest" description="Disordered" evidence="8">
    <location>
        <begin position="1"/>
        <end position="81"/>
    </location>
</feature>
<feature type="region of interest" description="Disordered" evidence="8">
    <location>
        <begin position="402"/>
        <end position="439"/>
    </location>
</feature>
<dbReference type="GO" id="GO:0005524">
    <property type="term" value="F:ATP binding"/>
    <property type="evidence" value="ECO:0007669"/>
    <property type="project" value="UniProtKB-UniRule"/>
</dbReference>
<evidence type="ECO:0000256" key="1">
    <source>
        <dbReference type="ARBA" id="ARBA00022527"/>
    </source>
</evidence>
<dbReference type="InParanoid" id="A0A316YXS8"/>
<dbReference type="PANTHER" id="PTHR24345">
    <property type="entry name" value="SERINE/THREONINE-PROTEIN KINASE PLK"/>
    <property type="match status" value="1"/>
</dbReference>
<dbReference type="PROSITE" id="PS50011">
    <property type="entry name" value="PROTEIN_KINASE_DOM"/>
    <property type="match status" value="1"/>
</dbReference>
<keyword evidence="5 10" id="KW-0418">Kinase</keyword>
<feature type="region of interest" description="Disordered" evidence="8">
    <location>
        <begin position="565"/>
        <end position="598"/>
    </location>
</feature>
<feature type="binding site" evidence="7">
    <location>
        <position position="130"/>
    </location>
    <ligand>
        <name>ATP</name>
        <dbReference type="ChEBI" id="CHEBI:30616"/>
    </ligand>
</feature>
<dbReference type="GO" id="GO:0000776">
    <property type="term" value="C:kinetochore"/>
    <property type="evidence" value="ECO:0007669"/>
    <property type="project" value="TreeGrafter"/>
</dbReference>
<reference evidence="10 11" key="1">
    <citation type="journal article" date="2018" name="Mol. Biol. Evol.">
        <title>Broad Genomic Sampling Reveals a Smut Pathogenic Ancestry of the Fungal Clade Ustilaginomycotina.</title>
        <authorList>
            <person name="Kijpornyongpan T."/>
            <person name="Mondo S.J."/>
            <person name="Barry K."/>
            <person name="Sandor L."/>
            <person name="Lee J."/>
            <person name="Lipzen A."/>
            <person name="Pangilinan J."/>
            <person name="LaButti K."/>
            <person name="Hainaut M."/>
            <person name="Henrissat B."/>
            <person name="Grigoriev I.V."/>
            <person name="Spatafora J.W."/>
            <person name="Aime M.C."/>
        </authorList>
    </citation>
    <scope>NUCLEOTIDE SEQUENCE [LARGE SCALE GENOMIC DNA]</scope>
    <source>
        <strain evidence="10 11">MCA 4198</strain>
    </source>
</reference>
<evidence type="ECO:0000256" key="8">
    <source>
        <dbReference type="SAM" id="MobiDB-lite"/>
    </source>
</evidence>
<dbReference type="GO" id="GO:0005816">
    <property type="term" value="C:spindle pole body"/>
    <property type="evidence" value="ECO:0007669"/>
    <property type="project" value="TreeGrafter"/>
</dbReference>
<evidence type="ECO:0000256" key="3">
    <source>
        <dbReference type="ARBA" id="ARBA00022737"/>
    </source>
</evidence>
<dbReference type="InterPro" id="IPR000719">
    <property type="entry name" value="Prot_kinase_dom"/>
</dbReference>